<proteinExistence type="predicted"/>
<name>A0A251N984_PRUPE</name>
<dbReference type="AlphaFoldDB" id="A0A251N984"/>
<dbReference type="Gramene" id="ONH95169">
    <property type="protein sequence ID" value="ONH95169"/>
    <property type="gene ID" value="PRUPE_7G054600"/>
</dbReference>
<dbReference type="STRING" id="3760.A0A251N984"/>
<sequence>MRVFRVVSPVNNDVPHCIGDFPLQTISHPQTEVIYENDFGWGRPLAIRNGRANKFDGEAEGKQAKKNGCMLRLERVMLRKKKKGSMCKMPSNFEDCWNLEQLWSCVVMMED</sequence>
<gene>
    <name evidence="1" type="ORF">PRUPE_7G054600</name>
</gene>
<reference evidence="1 2" key="1">
    <citation type="journal article" date="2013" name="Nat. Genet.">
        <title>The high-quality draft genome of peach (Prunus persica) identifies unique patterns of genetic diversity, domestication and genome evolution.</title>
        <authorList>
            <consortium name="International Peach Genome Initiative"/>
            <person name="Verde I."/>
            <person name="Abbott A.G."/>
            <person name="Scalabrin S."/>
            <person name="Jung S."/>
            <person name="Shu S."/>
            <person name="Marroni F."/>
            <person name="Zhebentyayeva T."/>
            <person name="Dettori M.T."/>
            <person name="Grimwood J."/>
            <person name="Cattonaro F."/>
            <person name="Zuccolo A."/>
            <person name="Rossini L."/>
            <person name="Jenkins J."/>
            <person name="Vendramin E."/>
            <person name="Meisel L.A."/>
            <person name="Decroocq V."/>
            <person name="Sosinski B."/>
            <person name="Prochnik S."/>
            <person name="Mitros T."/>
            <person name="Policriti A."/>
            <person name="Cipriani G."/>
            <person name="Dondini L."/>
            <person name="Ficklin S."/>
            <person name="Goodstein D.M."/>
            <person name="Xuan P."/>
            <person name="Del Fabbro C."/>
            <person name="Aramini V."/>
            <person name="Copetti D."/>
            <person name="Gonzalez S."/>
            <person name="Horner D.S."/>
            <person name="Falchi R."/>
            <person name="Lucas S."/>
            <person name="Mica E."/>
            <person name="Maldonado J."/>
            <person name="Lazzari B."/>
            <person name="Bielenberg D."/>
            <person name="Pirona R."/>
            <person name="Miculan M."/>
            <person name="Barakat A."/>
            <person name="Testolin R."/>
            <person name="Stella A."/>
            <person name="Tartarini S."/>
            <person name="Tonutti P."/>
            <person name="Arus P."/>
            <person name="Orellana A."/>
            <person name="Wells C."/>
            <person name="Main D."/>
            <person name="Vizzotto G."/>
            <person name="Silva H."/>
            <person name="Salamini F."/>
            <person name="Schmutz J."/>
            <person name="Morgante M."/>
            <person name="Rokhsar D.S."/>
        </authorList>
    </citation>
    <scope>NUCLEOTIDE SEQUENCE [LARGE SCALE GENOMIC DNA]</scope>
    <source>
        <strain evidence="2">cv. Nemared</strain>
    </source>
</reference>
<accession>A0A251N984</accession>
<dbReference type="EMBL" id="CM007657">
    <property type="protein sequence ID" value="ONH95169.1"/>
    <property type="molecule type" value="Genomic_DNA"/>
</dbReference>
<keyword evidence="2" id="KW-1185">Reference proteome</keyword>
<dbReference type="Proteomes" id="UP000006882">
    <property type="component" value="Chromosome G7"/>
</dbReference>
<protein>
    <submittedName>
        <fullName evidence="1">Uncharacterized protein</fullName>
    </submittedName>
</protein>
<evidence type="ECO:0000313" key="2">
    <source>
        <dbReference type="Proteomes" id="UP000006882"/>
    </source>
</evidence>
<organism evidence="1 2">
    <name type="scientific">Prunus persica</name>
    <name type="common">Peach</name>
    <name type="synonym">Amygdalus persica</name>
    <dbReference type="NCBI Taxonomy" id="3760"/>
    <lineage>
        <taxon>Eukaryota</taxon>
        <taxon>Viridiplantae</taxon>
        <taxon>Streptophyta</taxon>
        <taxon>Embryophyta</taxon>
        <taxon>Tracheophyta</taxon>
        <taxon>Spermatophyta</taxon>
        <taxon>Magnoliopsida</taxon>
        <taxon>eudicotyledons</taxon>
        <taxon>Gunneridae</taxon>
        <taxon>Pentapetalae</taxon>
        <taxon>rosids</taxon>
        <taxon>fabids</taxon>
        <taxon>Rosales</taxon>
        <taxon>Rosaceae</taxon>
        <taxon>Amygdaloideae</taxon>
        <taxon>Amygdaleae</taxon>
        <taxon>Prunus</taxon>
    </lineage>
</organism>
<evidence type="ECO:0000313" key="1">
    <source>
        <dbReference type="EMBL" id="ONH95169.1"/>
    </source>
</evidence>